<keyword evidence="5 9" id="KW-0342">GTP-binding</keyword>
<feature type="binding site" evidence="9">
    <location>
        <begin position="255"/>
        <end position="258"/>
    </location>
    <ligand>
        <name>GTP</name>
        <dbReference type="ChEBI" id="CHEBI:37565"/>
    </ligand>
</feature>
<keyword evidence="3 9" id="KW-0547">Nucleotide-binding</keyword>
<evidence type="ECO:0000256" key="5">
    <source>
        <dbReference type="ARBA" id="ARBA00023134"/>
    </source>
</evidence>
<dbReference type="SUPFAM" id="SSF47364">
    <property type="entry name" value="Domain of the SRP/SRP receptor G-proteins"/>
    <property type="match status" value="1"/>
</dbReference>
<protein>
    <recommendedName>
        <fullName evidence="9">Signal recognition particle receptor FtsY</fullName>
        <shortName evidence="9">SRP receptor</shortName>
        <ecNumber evidence="9">3.6.5.4</ecNumber>
    </recommendedName>
</protein>
<dbReference type="Pfam" id="PF02881">
    <property type="entry name" value="SRP54_N"/>
    <property type="match status" value="1"/>
</dbReference>
<dbReference type="EC" id="3.6.5.4" evidence="9"/>
<feature type="binding site" evidence="9">
    <location>
        <begin position="109"/>
        <end position="116"/>
    </location>
    <ligand>
        <name>GTP</name>
        <dbReference type="ChEBI" id="CHEBI:37565"/>
    </ligand>
</feature>
<dbReference type="SMART" id="SM00962">
    <property type="entry name" value="SRP54"/>
    <property type="match status" value="1"/>
</dbReference>
<dbReference type="RefSeq" id="WP_214659175.1">
    <property type="nucleotide sequence ID" value="NZ_CP017634.1"/>
</dbReference>
<dbReference type="Pfam" id="PF00448">
    <property type="entry name" value="SRP54"/>
    <property type="match status" value="1"/>
</dbReference>
<keyword evidence="7 9" id="KW-0675">Receptor</keyword>
<comment type="subunit">
    <text evidence="9">Part of the signal recognition particle protein translocation system, which is composed of SRP and FtsY.</text>
</comment>
<dbReference type="AlphaFoldDB" id="A0A3G1KQ70"/>
<dbReference type="InterPro" id="IPR013822">
    <property type="entry name" value="Signal_recog_particl_SRP54_hlx"/>
</dbReference>
<evidence type="ECO:0000256" key="1">
    <source>
        <dbReference type="ARBA" id="ARBA00022475"/>
    </source>
</evidence>
<evidence type="ECO:0000256" key="2">
    <source>
        <dbReference type="ARBA" id="ARBA00022490"/>
    </source>
</evidence>
<keyword evidence="6 9" id="KW-0472">Membrane</keyword>
<dbReference type="HAMAP" id="MF_00920">
    <property type="entry name" value="FtsY"/>
    <property type="match status" value="1"/>
</dbReference>
<dbReference type="SMART" id="SM00963">
    <property type="entry name" value="SRP54_N"/>
    <property type="match status" value="1"/>
</dbReference>
<accession>A0A3G1KQ70</accession>
<keyword evidence="12" id="KW-1185">Reference proteome</keyword>
<dbReference type="GO" id="GO:0005525">
    <property type="term" value="F:GTP binding"/>
    <property type="evidence" value="ECO:0007669"/>
    <property type="project" value="UniProtKB-UniRule"/>
</dbReference>
<dbReference type="GO" id="GO:0005737">
    <property type="term" value="C:cytoplasm"/>
    <property type="evidence" value="ECO:0007669"/>
    <property type="project" value="UniProtKB-SubCell"/>
</dbReference>
<comment type="similarity">
    <text evidence="9">Belongs to the GTP-binding SRP family. FtsY subfamily.</text>
</comment>
<dbReference type="InterPro" id="IPR036225">
    <property type="entry name" value="SRP/SRP_N"/>
</dbReference>
<keyword evidence="1 9" id="KW-1003">Cell membrane</keyword>
<evidence type="ECO:0000256" key="7">
    <source>
        <dbReference type="ARBA" id="ARBA00023170"/>
    </source>
</evidence>
<dbReference type="GO" id="GO:0005047">
    <property type="term" value="F:signal recognition particle binding"/>
    <property type="evidence" value="ECO:0007669"/>
    <property type="project" value="TreeGrafter"/>
</dbReference>
<dbReference type="EMBL" id="CP017634">
    <property type="protein sequence ID" value="ATW24614.1"/>
    <property type="molecule type" value="Genomic_DNA"/>
</dbReference>
<dbReference type="InterPro" id="IPR003593">
    <property type="entry name" value="AAA+_ATPase"/>
</dbReference>
<dbReference type="Gene3D" id="1.20.120.140">
    <property type="entry name" value="Signal recognition particle SRP54, nucleotide-binding domain"/>
    <property type="match status" value="1"/>
</dbReference>
<dbReference type="CDD" id="cd17874">
    <property type="entry name" value="FtsY"/>
    <property type="match status" value="1"/>
</dbReference>
<dbReference type="SMART" id="SM00382">
    <property type="entry name" value="AAA"/>
    <property type="match status" value="1"/>
</dbReference>
<dbReference type="FunFam" id="3.40.50.300:FF:000053">
    <property type="entry name" value="Signal recognition particle receptor FtsY"/>
    <property type="match status" value="1"/>
</dbReference>
<comment type="catalytic activity">
    <reaction evidence="8 9">
        <text>GTP + H2O = GDP + phosphate + H(+)</text>
        <dbReference type="Rhea" id="RHEA:19669"/>
        <dbReference type="ChEBI" id="CHEBI:15377"/>
        <dbReference type="ChEBI" id="CHEBI:15378"/>
        <dbReference type="ChEBI" id="CHEBI:37565"/>
        <dbReference type="ChEBI" id="CHEBI:43474"/>
        <dbReference type="ChEBI" id="CHEBI:58189"/>
        <dbReference type="EC" id="3.6.5.4"/>
    </reaction>
</comment>
<comment type="subcellular location">
    <subcellularLocation>
        <location evidence="9">Cell membrane</location>
        <topology evidence="9">Peripheral membrane protein</topology>
        <orientation evidence="9">Cytoplasmic side</orientation>
    </subcellularLocation>
    <subcellularLocation>
        <location evidence="9">Cytoplasm</location>
    </subcellularLocation>
</comment>
<gene>
    <name evidence="9" type="primary">ftsY</name>
    <name evidence="11" type="ORF">DCMF_07300</name>
</gene>
<dbReference type="PROSITE" id="PS00300">
    <property type="entry name" value="SRP54"/>
    <property type="match status" value="1"/>
</dbReference>
<feature type="binding site" evidence="9">
    <location>
        <begin position="191"/>
        <end position="195"/>
    </location>
    <ligand>
        <name>GTP</name>
        <dbReference type="ChEBI" id="CHEBI:37565"/>
    </ligand>
</feature>
<dbReference type="InterPro" id="IPR027417">
    <property type="entry name" value="P-loop_NTPase"/>
</dbReference>
<evidence type="ECO:0000256" key="9">
    <source>
        <dbReference type="HAMAP-Rule" id="MF_00920"/>
    </source>
</evidence>
<name>A0A3G1KQ70_FORW1</name>
<dbReference type="SUPFAM" id="SSF52540">
    <property type="entry name" value="P-loop containing nucleoside triphosphate hydrolases"/>
    <property type="match status" value="1"/>
</dbReference>
<dbReference type="GO" id="GO:0003924">
    <property type="term" value="F:GTPase activity"/>
    <property type="evidence" value="ECO:0007669"/>
    <property type="project" value="UniProtKB-UniRule"/>
</dbReference>
<dbReference type="Proteomes" id="UP000323521">
    <property type="component" value="Chromosome"/>
</dbReference>
<evidence type="ECO:0000259" key="10">
    <source>
        <dbReference type="PROSITE" id="PS00300"/>
    </source>
</evidence>
<reference evidence="11 12" key="1">
    <citation type="submission" date="2016-10" db="EMBL/GenBank/DDBJ databases">
        <title>Complete Genome Sequence of Peptococcaceae strain DCMF.</title>
        <authorList>
            <person name="Edwards R.J."/>
            <person name="Holland S.I."/>
            <person name="Deshpande N.P."/>
            <person name="Wong Y.K."/>
            <person name="Ertan H."/>
            <person name="Manefield M."/>
            <person name="Russell T.L."/>
            <person name="Lee M.J."/>
        </authorList>
    </citation>
    <scope>NUCLEOTIDE SEQUENCE [LARGE SCALE GENOMIC DNA]</scope>
    <source>
        <strain evidence="11 12">DCMF</strain>
    </source>
</reference>
<evidence type="ECO:0000256" key="6">
    <source>
        <dbReference type="ARBA" id="ARBA00023136"/>
    </source>
</evidence>
<dbReference type="GO" id="GO:0006614">
    <property type="term" value="P:SRP-dependent cotranslational protein targeting to membrane"/>
    <property type="evidence" value="ECO:0007669"/>
    <property type="project" value="InterPro"/>
</dbReference>
<dbReference type="InterPro" id="IPR004390">
    <property type="entry name" value="SR_rcpt_FtsY"/>
</dbReference>
<dbReference type="Gene3D" id="3.40.50.300">
    <property type="entry name" value="P-loop containing nucleotide triphosphate hydrolases"/>
    <property type="match status" value="1"/>
</dbReference>
<dbReference type="PANTHER" id="PTHR43134">
    <property type="entry name" value="SIGNAL RECOGNITION PARTICLE RECEPTOR SUBUNIT ALPHA"/>
    <property type="match status" value="1"/>
</dbReference>
<dbReference type="FunFam" id="1.20.120.140:FF:000002">
    <property type="entry name" value="Signal recognition particle receptor FtsY"/>
    <property type="match status" value="1"/>
</dbReference>
<sequence>MGFFDKLKEGLTKTRQGFVEKVSGVLTFNKSIDEDLFEELEETLIQADVGVNTSLKLVGALRARVKERKLKEASQLKDVLKEEIGRILNGDNQTLQMEKGKINVIMVVGVNGAGKTTTIGKLAYRLKKEHLKVLIAAGDTFRAAAIDQLVVWGERVGVEVIRHQEGSDPGAVAFDACKAVSSRREDVLIVDTAGRLQNKTNLMEELRKVGKIIRRELPDANLEVLLVLDATTGQNAISQARIFGEVVDVTGICLTKLDGTAKGGVIIGIKDELKIPVKLIGIGEGLEDLKDFAAEDFVNALFMGQEE</sequence>
<dbReference type="InterPro" id="IPR042101">
    <property type="entry name" value="SRP54_N_sf"/>
</dbReference>
<feature type="domain" description="SRP54-type proteins GTP-binding" evidence="10">
    <location>
        <begin position="276"/>
        <end position="289"/>
    </location>
</feature>
<proteinExistence type="inferred from homology"/>
<dbReference type="PANTHER" id="PTHR43134:SF1">
    <property type="entry name" value="SIGNAL RECOGNITION PARTICLE RECEPTOR SUBUNIT ALPHA"/>
    <property type="match status" value="1"/>
</dbReference>
<evidence type="ECO:0000313" key="12">
    <source>
        <dbReference type="Proteomes" id="UP000323521"/>
    </source>
</evidence>
<evidence type="ECO:0000256" key="3">
    <source>
        <dbReference type="ARBA" id="ARBA00022741"/>
    </source>
</evidence>
<evidence type="ECO:0000313" key="11">
    <source>
        <dbReference type="EMBL" id="ATW24614.1"/>
    </source>
</evidence>
<organism evidence="11 12">
    <name type="scientific">Formimonas warabiya</name>
    <dbReference type="NCBI Taxonomy" id="1761012"/>
    <lineage>
        <taxon>Bacteria</taxon>
        <taxon>Bacillati</taxon>
        <taxon>Bacillota</taxon>
        <taxon>Clostridia</taxon>
        <taxon>Eubacteriales</taxon>
        <taxon>Peptococcaceae</taxon>
        <taxon>Candidatus Formimonas</taxon>
    </lineage>
</organism>
<dbReference type="NCBIfam" id="TIGR00064">
    <property type="entry name" value="ftsY"/>
    <property type="match status" value="1"/>
</dbReference>
<dbReference type="KEGG" id="fwa:DCMF_07300"/>
<comment type="function">
    <text evidence="9">Involved in targeting and insertion of nascent membrane proteins into the cytoplasmic membrane. Acts as a receptor for the complex formed by the signal recognition particle (SRP) and the ribosome-nascent chain (RNC).</text>
</comment>
<dbReference type="GO" id="GO:0005886">
    <property type="term" value="C:plasma membrane"/>
    <property type="evidence" value="ECO:0007669"/>
    <property type="project" value="UniProtKB-SubCell"/>
</dbReference>
<evidence type="ECO:0000256" key="8">
    <source>
        <dbReference type="ARBA" id="ARBA00048027"/>
    </source>
</evidence>
<keyword evidence="2 9" id="KW-0963">Cytoplasm</keyword>
<dbReference type="InterPro" id="IPR000897">
    <property type="entry name" value="SRP54_GTPase_dom"/>
</dbReference>
<evidence type="ECO:0000256" key="4">
    <source>
        <dbReference type="ARBA" id="ARBA00022801"/>
    </source>
</evidence>
<keyword evidence="4 9" id="KW-0378">Hydrolase</keyword>